<dbReference type="Gene3D" id="1.10.10.10">
    <property type="entry name" value="Winged helix-like DNA-binding domain superfamily/Winged helix DNA-binding domain"/>
    <property type="match status" value="1"/>
</dbReference>
<evidence type="ECO:0000256" key="2">
    <source>
        <dbReference type="ARBA" id="ARBA00023125"/>
    </source>
</evidence>
<dbReference type="PANTHER" id="PTHR43537">
    <property type="entry name" value="TRANSCRIPTIONAL REGULATOR, GNTR FAMILY"/>
    <property type="match status" value="1"/>
</dbReference>
<evidence type="ECO:0000256" key="3">
    <source>
        <dbReference type="ARBA" id="ARBA00023163"/>
    </source>
</evidence>
<feature type="domain" description="HTH gntR-type" evidence="4">
    <location>
        <begin position="14"/>
        <end position="82"/>
    </location>
</feature>
<dbReference type="SMART" id="SM00345">
    <property type="entry name" value="HTH_GNTR"/>
    <property type="match status" value="1"/>
</dbReference>
<accession>A0A0F5ICH9</accession>
<dbReference type="GO" id="GO:0003700">
    <property type="term" value="F:DNA-binding transcription factor activity"/>
    <property type="evidence" value="ECO:0007669"/>
    <property type="project" value="InterPro"/>
</dbReference>
<dbReference type="AlphaFoldDB" id="A0A0F5HX43"/>
<keyword evidence="3" id="KW-0804">Transcription</keyword>
<name>A0A0F5HX43_BACTR</name>
<evidence type="ECO:0000259" key="4">
    <source>
        <dbReference type="PROSITE" id="PS50949"/>
    </source>
</evidence>
<dbReference type="PANTHER" id="PTHR43537:SF54">
    <property type="entry name" value="TRANSCRIPTIONAL REGULATOR, GNTR FAMILY"/>
    <property type="match status" value="1"/>
</dbReference>
<dbReference type="PRINTS" id="PR00035">
    <property type="entry name" value="HTHGNTR"/>
</dbReference>
<evidence type="ECO:0000313" key="5">
    <source>
        <dbReference type="EMBL" id="KKB43299.1"/>
    </source>
</evidence>
<keyword evidence="6" id="KW-1185">Reference proteome</keyword>
<dbReference type="Proteomes" id="UP000031563">
    <property type="component" value="Unassembled WGS sequence"/>
</dbReference>
<evidence type="ECO:0000256" key="1">
    <source>
        <dbReference type="ARBA" id="ARBA00023015"/>
    </source>
</evidence>
<dbReference type="EMBL" id="JWIR02000003">
    <property type="protein sequence ID" value="KKB43299.1"/>
    <property type="molecule type" value="Genomic_DNA"/>
</dbReference>
<gene>
    <name evidence="5" type="ORF">QY95_01544</name>
</gene>
<keyword evidence="1" id="KW-0805">Transcription regulation</keyword>
<dbReference type="Pfam" id="PF00392">
    <property type="entry name" value="GntR"/>
    <property type="match status" value="1"/>
</dbReference>
<dbReference type="CDD" id="cd07377">
    <property type="entry name" value="WHTH_GntR"/>
    <property type="match status" value="1"/>
</dbReference>
<organism evidence="5 6">
    <name type="scientific">Bacillus thermotolerans</name>
    <name type="common">Quasibacillus thermotolerans</name>
    <dbReference type="NCBI Taxonomy" id="1221996"/>
    <lineage>
        <taxon>Bacteria</taxon>
        <taxon>Bacillati</taxon>
        <taxon>Bacillota</taxon>
        <taxon>Bacilli</taxon>
        <taxon>Bacillales</taxon>
        <taxon>Bacillaceae</taxon>
        <taxon>Bacillus</taxon>
    </lineage>
</organism>
<evidence type="ECO:0000313" key="6">
    <source>
        <dbReference type="Proteomes" id="UP000031563"/>
    </source>
</evidence>
<comment type="caution">
    <text evidence="5">The sequence shown here is derived from an EMBL/GenBank/DDBJ whole genome shotgun (WGS) entry which is preliminary data.</text>
</comment>
<dbReference type="InterPro" id="IPR000524">
    <property type="entry name" value="Tscrpt_reg_HTH_GntR"/>
</dbReference>
<reference evidence="5" key="1">
    <citation type="submission" date="2015-02" db="EMBL/GenBank/DDBJ databases">
        <title>Genome Assembly of Bacillaceae bacterium MTCC 8252.</title>
        <authorList>
            <person name="Verma A."/>
            <person name="Khatri I."/>
            <person name="Mual P."/>
            <person name="Subramanian S."/>
            <person name="Krishnamurthi S."/>
        </authorList>
    </citation>
    <scope>NUCLEOTIDE SEQUENCE [LARGE SCALE GENOMIC DNA]</scope>
    <source>
        <strain evidence="5">MTCC 8252</strain>
    </source>
</reference>
<dbReference type="STRING" id="1221996.QY95_01544"/>
<dbReference type="GO" id="GO:0003677">
    <property type="term" value="F:DNA binding"/>
    <property type="evidence" value="ECO:0007669"/>
    <property type="project" value="UniProtKB-KW"/>
</dbReference>
<accession>A0A0F5HX43</accession>
<dbReference type="SUPFAM" id="SSF46785">
    <property type="entry name" value="Winged helix' DNA-binding domain"/>
    <property type="match status" value="1"/>
</dbReference>
<protein>
    <submittedName>
        <fullName evidence="5">Transcriptional regulator, GntR family</fullName>
    </submittedName>
</protein>
<sequence>MEKVSKKVESKRPQSKFAEVVEEIRDIIIEDHLLPGDKLPSERELSERLAASRSSIREALRALELLGLIETKRGEGTFLRDFSNHQLIHLVGAFILQQDQTKRDVQHTKHIVEMGCLSTAMVQPNLEERLEELEAEIRKEHFTERDFFGFFMDVSGNQLLKKIWLIVSSYADAVQEEDRLVYNKGAFLRLIDAVRTKDVTNVFEAYGQLSVEES</sequence>
<keyword evidence="2" id="KW-0238">DNA-binding</keyword>
<proteinExistence type="predicted"/>
<dbReference type="PROSITE" id="PS50949">
    <property type="entry name" value="HTH_GNTR"/>
    <property type="match status" value="1"/>
</dbReference>
<dbReference type="InterPro" id="IPR036388">
    <property type="entry name" value="WH-like_DNA-bd_sf"/>
</dbReference>
<dbReference type="InterPro" id="IPR036390">
    <property type="entry name" value="WH_DNA-bd_sf"/>
</dbReference>